<proteinExistence type="predicted"/>
<feature type="region of interest" description="Disordered" evidence="2">
    <location>
        <begin position="1311"/>
        <end position="1377"/>
    </location>
</feature>
<dbReference type="PANTHER" id="PTHR45523">
    <property type="entry name" value="TETRATRICOPEPTIDE REPEAT (TPR)-CONTAINING PROTEIN-RELATED"/>
    <property type="match status" value="1"/>
</dbReference>
<feature type="domain" description="Chorein N-terminal" evidence="3">
    <location>
        <begin position="1"/>
        <end position="397"/>
    </location>
</feature>
<dbReference type="Proteomes" id="UP001190700">
    <property type="component" value="Unassembled WGS sequence"/>
</dbReference>
<feature type="compositionally biased region" description="Gly residues" evidence="2">
    <location>
        <begin position="1235"/>
        <end position="1249"/>
    </location>
</feature>
<feature type="region of interest" description="Disordered" evidence="2">
    <location>
        <begin position="747"/>
        <end position="766"/>
    </location>
</feature>
<comment type="caution">
    <text evidence="4">The sequence shown here is derived from an EMBL/GenBank/DDBJ whole genome shotgun (WGS) entry which is preliminary data.</text>
</comment>
<dbReference type="InterPro" id="IPR026854">
    <property type="entry name" value="VPS13_N"/>
</dbReference>
<feature type="compositionally biased region" description="Low complexity" evidence="2">
    <location>
        <begin position="462"/>
        <end position="472"/>
    </location>
</feature>
<dbReference type="Pfam" id="PF12624">
    <property type="entry name" value="VPS13_N"/>
    <property type="match status" value="1"/>
</dbReference>
<feature type="region of interest" description="Disordered" evidence="2">
    <location>
        <begin position="810"/>
        <end position="875"/>
    </location>
</feature>
<keyword evidence="5" id="KW-1185">Reference proteome</keyword>
<dbReference type="PANTHER" id="PTHR45523:SF3">
    <property type="entry name" value="VACUOLAR PROTEIN SORTING-ASSOCIATED PROTEIN 13A"/>
    <property type="match status" value="1"/>
</dbReference>
<feature type="compositionally biased region" description="Low complexity" evidence="2">
    <location>
        <begin position="1318"/>
        <end position="1328"/>
    </location>
</feature>
<feature type="region of interest" description="Disordered" evidence="2">
    <location>
        <begin position="455"/>
        <end position="495"/>
    </location>
</feature>
<feature type="compositionally biased region" description="Acidic residues" evidence="2">
    <location>
        <begin position="820"/>
        <end position="834"/>
    </location>
</feature>
<evidence type="ECO:0000256" key="1">
    <source>
        <dbReference type="ARBA" id="ARBA00022448"/>
    </source>
</evidence>
<sequence>MFEQQVSELLRKYLGDYVRGLDREALRISVWKGDVVLTNLQLKPDALNALKLPVVVRAGLLGSLRLKVPWNKLGREPVLVEIDRVYVLAAPRDSEVHTEEEKAEAEREGLEAKREKLHAAEVEWLQSRLKGDKDAPRSWFRTYAETILGNLQISITNVHIRYEDGRTRPGHFFAAGATIHRLASFTVDAAGLRTFAATNALDHLRKAVQLQRLKVYFEPESIEWAPLNTSGAWQEDLTLQQWDQLFLPGIEGPAEGGSGHARQEAPGSAAAECRKYLLHPVDGQLLYERRGQQQLEGHPKHSMDLSLEDLSATISSAQYRGILRLLDTFTQYQLRMPHAHLRPAGAVCDHEGGGPRAWWKYGAAAIRLPVSRLRVDWSEVKRVCELRRAYVAAYSMDAAASVVAEIDSQLDLEVCLLFRCLGNLQAEKGGMEPKAILQRRMGDLAPEKAAKGSDWWRGWRGAGKPAASSAGDAGDGKEEEGAKGAAGAAEGHVSGPVALTEEEWEKLTELMGPAGMLGSGAAEVDMGVQLKLSVEAASVQLVQGAGGRGAASLFKAALRQLQVVSDSRGGKTQTVVDVSATRLTGPDGAFLRCGSAFDGPTQAGQGITQERAALKLHHACCPRDPLAEMVLGVVVGPCFITYEQQLMDQILAFLREPKSQTLDPTALQVAAAVQLNEALRVTQEQLQARLLEQRRVTLKLEIDAPKVAMPLRDYNGKVDSTMLIDLGHFVVQHDASPPPPAILQGILGEAGSSSPTAEDGGTEQGRAAAEAGCAALYQTFTVYGRDISVEFMDGPFNEWPSNSLSRCSSLGDATLRGPGEDEEDGSEDGFEDAMADFSDGDSSQPGTPRWRGRGHRRLISSSSAGSHTSATGEPAPVPFLERFGVKATVCKARQSHPTLPALFLDFTLPSVGLHYSPYRHRHLMRVYDELFVGRDDDGPRAWHAPEYQTSAKVCYAGDAARTWRPREMVLNRAYVYILESSTARAYDQCRFLGGVFQALPLAPQHVGGRQHCLALLCGGPAAPARVLSTPRAVVVQVASAGEQERWLQLLEERRRVLCGGHPPGARTRASRATSSIWFLEGLGDTSGVAEQSPPAKKAAQLVDPSTAVLMRVRGRLQHLRLSLAGRRLGAPQEDPLETPLVELNAMGVGLNYESRLHDYRVNLTLRTLDPTRDLLSGGCFLRSSAAEEGLSASHPRPPATRWGSEKLSVVATAAAAAAAGMAVAAAEDGTAGQASGTGRGGRDPGGAGAGEESPGLVSLRYERWEEDSPGFANVDAELALKITTLYFHCNRPTVASLLQFNRDLWIPDPAVKPPSSRPSAASGNGDAAPAPPAEGPRAAPASVGEEGVTSADLQPASTAPAKPPAPGSMGGLSGEAADVKRDAAVEVEVEPDRKRTSFRLLLEVQELDLELQLEEGAGTLALIYTTALKLDSRSRLAHMAIAATLGNLRIVDATFPAGHPYRFLTDVKSSSGASLVELDFVWFFDPSDASYPGHDYQLHGRLSALRVVFLYRFVWQLCAFFSGLIPPPCPGDPAPEPETGAERNWWAFSFNVRMEAPIVTLPRSSCSSDFVELDLGALEMRNRLEWHRWTPAPPPALPGVRATLVDVYSVTLTRIRMVVVRAGARGPNLVQGDPRIDVTVRYPQYDPSRASPACEVVIACDALHAALAETEYAILSTVISENLWDEGPMPAWCLGEAPPVPDPPNGASHEGSPDAIYTSFHLLAKVRLFKLEMFQGVQRASALAEIEAGSFWTEYTSASSQDWSWYISLAHLRVRDIRPDTAEDRAEVLWTRPPDDVAESFPQKAGTGLAPRRPRSTPRASLHLYGGIAGNAPTTETAPSSRVLEHRLNVPGDGTAL</sequence>
<evidence type="ECO:0000313" key="5">
    <source>
        <dbReference type="Proteomes" id="UP001190700"/>
    </source>
</evidence>
<evidence type="ECO:0000259" key="3">
    <source>
        <dbReference type="Pfam" id="PF12624"/>
    </source>
</evidence>
<feature type="compositionally biased region" description="Low complexity" evidence="2">
    <location>
        <begin position="860"/>
        <end position="872"/>
    </location>
</feature>
<accession>A0AAE0C778</accession>
<protein>
    <recommendedName>
        <fullName evidence="3">Chorein N-terminal domain-containing protein</fullName>
    </recommendedName>
</protein>
<evidence type="ECO:0000313" key="4">
    <source>
        <dbReference type="EMBL" id="KAK3249746.1"/>
    </source>
</evidence>
<gene>
    <name evidence="4" type="ORF">CYMTET_40840</name>
</gene>
<feature type="region of interest" description="Disordered" evidence="2">
    <location>
        <begin position="1229"/>
        <end position="1254"/>
    </location>
</feature>
<reference evidence="4 5" key="1">
    <citation type="journal article" date="2015" name="Genome Biol. Evol.">
        <title>Comparative Genomics of a Bacterivorous Green Alga Reveals Evolutionary Causalities and Consequences of Phago-Mixotrophic Mode of Nutrition.</title>
        <authorList>
            <person name="Burns J.A."/>
            <person name="Paasch A."/>
            <person name="Narechania A."/>
            <person name="Kim E."/>
        </authorList>
    </citation>
    <scope>NUCLEOTIDE SEQUENCE [LARGE SCALE GENOMIC DNA]</scope>
    <source>
        <strain evidence="4 5">PLY_AMNH</strain>
    </source>
</reference>
<organism evidence="4 5">
    <name type="scientific">Cymbomonas tetramitiformis</name>
    <dbReference type="NCBI Taxonomy" id="36881"/>
    <lineage>
        <taxon>Eukaryota</taxon>
        <taxon>Viridiplantae</taxon>
        <taxon>Chlorophyta</taxon>
        <taxon>Pyramimonadophyceae</taxon>
        <taxon>Pyramimonadales</taxon>
        <taxon>Pyramimonadaceae</taxon>
        <taxon>Cymbomonas</taxon>
    </lineage>
</organism>
<evidence type="ECO:0000256" key="2">
    <source>
        <dbReference type="SAM" id="MobiDB-lite"/>
    </source>
</evidence>
<feature type="region of interest" description="Disordered" evidence="2">
    <location>
        <begin position="1796"/>
        <end position="1840"/>
    </location>
</feature>
<name>A0AAE0C778_9CHLO</name>
<dbReference type="EMBL" id="LGRX02027161">
    <property type="protein sequence ID" value="KAK3249746.1"/>
    <property type="molecule type" value="Genomic_DNA"/>
</dbReference>
<keyword evidence="1" id="KW-0813">Transport</keyword>